<dbReference type="Proteomes" id="UP000054078">
    <property type="component" value="Unassembled WGS sequence"/>
</dbReference>
<dbReference type="Pfam" id="PF00535">
    <property type="entry name" value="Glycos_transf_2"/>
    <property type="match status" value="1"/>
</dbReference>
<name>A0A100YWP6_TRASO</name>
<evidence type="ECO:0000256" key="3">
    <source>
        <dbReference type="ARBA" id="ARBA00022676"/>
    </source>
</evidence>
<accession>A0A100YWP6</accession>
<dbReference type="InterPro" id="IPR001173">
    <property type="entry name" value="Glyco_trans_2-like"/>
</dbReference>
<comment type="similarity">
    <text evidence="2">Belongs to the glycosyltransferase 2 family.</text>
</comment>
<dbReference type="GO" id="GO:0016757">
    <property type="term" value="F:glycosyltransferase activity"/>
    <property type="evidence" value="ECO:0007669"/>
    <property type="project" value="UniProtKB-KW"/>
</dbReference>
<dbReference type="RefSeq" id="WP_059052967.1">
    <property type="nucleotide sequence ID" value="NZ_LOJF01000001.1"/>
</dbReference>
<dbReference type="InterPro" id="IPR029044">
    <property type="entry name" value="Nucleotide-diphossugar_trans"/>
</dbReference>
<dbReference type="EMBL" id="LOJF01000001">
    <property type="protein sequence ID" value="KUH59078.1"/>
    <property type="molecule type" value="Genomic_DNA"/>
</dbReference>
<evidence type="ECO:0000256" key="2">
    <source>
        <dbReference type="ARBA" id="ARBA00006739"/>
    </source>
</evidence>
<dbReference type="PANTHER" id="PTHR43179:SF12">
    <property type="entry name" value="GALACTOFURANOSYLTRANSFERASE GLFT2"/>
    <property type="match status" value="1"/>
</dbReference>
<keyword evidence="7" id="KW-1185">Reference proteome</keyword>
<evidence type="ECO:0000313" key="7">
    <source>
        <dbReference type="Proteomes" id="UP000054078"/>
    </source>
</evidence>
<dbReference type="OrthoDB" id="7665907at2"/>
<feature type="domain" description="Glycosyltransferase 2-like" evidence="5">
    <location>
        <begin position="6"/>
        <end position="193"/>
    </location>
</feature>
<dbReference type="AlphaFoldDB" id="A0A100YWP6"/>
<organism evidence="6 7">
    <name type="scientific">Tractidigestivibacter scatoligenes</name>
    <name type="common">Olsenella scatoligenes</name>
    <dbReference type="NCBI Taxonomy" id="1299998"/>
    <lineage>
        <taxon>Bacteria</taxon>
        <taxon>Bacillati</taxon>
        <taxon>Actinomycetota</taxon>
        <taxon>Coriobacteriia</taxon>
        <taxon>Coriobacteriales</taxon>
        <taxon>Atopobiaceae</taxon>
        <taxon>Tractidigestivibacter</taxon>
    </lineage>
</organism>
<keyword evidence="4 6" id="KW-0808">Transferase</keyword>
<dbReference type="Gene3D" id="3.90.550.10">
    <property type="entry name" value="Spore Coat Polysaccharide Biosynthesis Protein SpsA, Chain A"/>
    <property type="match status" value="1"/>
</dbReference>
<evidence type="ECO:0000256" key="1">
    <source>
        <dbReference type="ARBA" id="ARBA00004776"/>
    </source>
</evidence>
<reference evidence="6 7" key="1">
    <citation type="submission" date="2015-12" db="EMBL/GenBank/DDBJ databases">
        <title>Draft Genome Sequence of Olsenella scatoligenes SK9K4T; a Producer of 3-Methylindole- (skatole) and 4-Methylphenol- (p-cresol) Isolated from Pig Feces.</title>
        <authorList>
            <person name="Li X."/>
            <person name="Borg B."/>
            <person name="Canibe N."/>
        </authorList>
    </citation>
    <scope>NUCLEOTIDE SEQUENCE [LARGE SCALE GENOMIC DNA]</scope>
    <source>
        <strain evidence="6 7">SK9K4</strain>
    </source>
</reference>
<proteinExistence type="inferred from homology"/>
<dbReference type="STRING" id="1299998.AUL39_01715"/>
<dbReference type="PANTHER" id="PTHR43179">
    <property type="entry name" value="RHAMNOSYLTRANSFERASE WBBL"/>
    <property type="match status" value="1"/>
</dbReference>
<sequence>MDRLAIVIVTFKRQELLGSLFDSIAALTVAPWRIVVVDNENSPQTAQMVADFSARLAAQWGQTVSEPDSAGGVERVVYDPQETNTGGSGGFSEGVKRAFQLGAEWFWVMDDDVAVLPEALERLEPWSARYDVVQGQRYDYDGTPFFWQHHFMTSLCIYNPLSRAGFNGADHLDVNVMCFEGGLFRRGVVEKIGLPDYRFFIYYDDAIYGYLASKVCQPVLVPDYVLRRTREVRHQEVGASGVRQISSTSDMTRYYIMRNRGYMARYFMLHGDYNSVGYGFGTFLSFAKEFLRLVLVDRGHFGPSWARLWAGYRDSRKALHDPAWKPMPPLA</sequence>
<comment type="pathway">
    <text evidence="1">Cell wall biogenesis; cell wall polysaccharide biosynthesis.</text>
</comment>
<evidence type="ECO:0000256" key="4">
    <source>
        <dbReference type="ARBA" id="ARBA00022679"/>
    </source>
</evidence>
<protein>
    <submittedName>
        <fullName evidence="6">Glycosyl transferase</fullName>
    </submittedName>
</protein>
<evidence type="ECO:0000259" key="5">
    <source>
        <dbReference type="Pfam" id="PF00535"/>
    </source>
</evidence>
<evidence type="ECO:0000313" key="6">
    <source>
        <dbReference type="EMBL" id="KUH59078.1"/>
    </source>
</evidence>
<dbReference type="SUPFAM" id="SSF53448">
    <property type="entry name" value="Nucleotide-diphospho-sugar transferases"/>
    <property type="match status" value="1"/>
</dbReference>
<comment type="caution">
    <text evidence="6">The sequence shown here is derived from an EMBL/GenBank/DDBJ whole genome shotgun (WGS) entry which is preliminary data.</text>
</comment>
<keyword evidence="3" id="KW-0328">Glycosyltransferase</keyword>
<gene>
    <name evidence="6" type="ORF">AUL39_01715</name>
</gene>